<name>A0ACB6QBJ5_9PLEO</name>
<dbReference type="Proteomes" id="UP000799755">
    <property type="component" value="Unassembled WGS sequence"/>
</dbReference>
<comment type="caution">
    <text evidence="1">The sequence shown here is derived from an EMBL/GenBank/DDBJ whole genome shotgun (WGS) entry which is preliminary data.</text>
</comment>
<evidence type="ECO:0000313" key="2">
    <source>
        <dbReference type="Proteomes" id="UP000799755"/>
    </source>
</evidence>
<protein>
    <submittedName>
        <fullName evidence="1">Uncharacterized protein</fullName>
    </submittedName>
</protein>
<proteinExistence type="predicted"/>
<evidence type="ECO:0000313" key="1">
    <source>
        <dbReference type="EMBL" id="KAF2463752.1"/>
    </source>
</evidence>
<gene>
    <name evidence="1" type="ORF">BDR25DRAFT_347078</name>
</gene>
<organism evidence="1 2">
    <name type="scientific">Lindgomyces ingoldianus</name>
    <dbReference type="NCBI Taxonomy" id="673940"/>
    <lineage>
        <taxon>Eukaryota</taxon>
        <taxon>Fungi</taxon>
        <taxon>Dikarya</taxon>
        <taxon>Ascomycota</taxon>
        <taxon>Pezizomycotina</taxon>
        <taxon>Dothideomycetes</taxon>
        <taxon>Pleosporomycetidae</taxon>
        <taxon>Pleosporales</taxon>
        <taxon>Lindgomycetaceae</taxon>
        <taxon>Lindgomyces</taxon>
    </lineage>
</organism>
<accession>A0ACB6QBJ5</accession>
<reference evidence="1" key="1">
    <citation type="journal article" date="2020" name="Stud. Mycol.">
        <title>101 Dothideomycetes genomes: a test case for predicting lifestyles and emergence of pathogens.</title>
        <authorList>
            <person name="Haridas S."/>
            <person name="Albert R."/>
            <person name="Binder M."/>
            <person name="Bloem J."/>
            <person name="Labutti K."/>
            <person name="Salamov A."/>
            <person name="Andreopoulos B."/>
            <person name="Baker S."/>
            <person name="Barry K."/>
            <person name="Bills G."/>
            <person name="Bluhm B."/>
            <person name="Cannon C."/>
            <person name="Castanera R."/>
            <person name="Culley D."/>
            <person name="Daum C."/>
            <person name="Ezra D."/>
            <person name="Gonzalez J."/>
            <person name="Henrissat B."/>
            <person name="Kuo A."/>
            <person name="Liang C."/>
            <person name="Lipzen A."/>
            <person name="Lutzoni F."/>
            <person name="Magnuson J."/>
            <person name="Mondo S."/>
            <person name="Nolan M."/>
            <person name="Ohm R."/>
            <person name="Pangilinan J."/>
            <person name="Park H.-J."/>
            <person name="Ramirez L."/>
            <person name="Alfaro M."/>
            <person name="Sun H."/>
            <person name="Tritt A."/>
            <person name="Yoshinaga Y."/>
            <person name="Zwiers L.-H."/>
            <person name="Turgeon B."/>
            <person name="Goodwin S."/>
            <person name="Spatafora J."/>
            <person name="Crous P."/>
            <person name="Grigoriev I."/>
        </authorList>
    </citation>
    <scope>NUCLEOTIDE SEQUENCE</scope>
    <source>
        <strain evidence="1">ATCC 200398</strain>
    </source>
</reference>
<dbReference type="EMBL" id="MU003547">
    <property type="protein sequence ID" value="KAF2463752.1"/>
    <property type="molecule type" value="Genomic_DNA"/>
</dbReference>
<sequence length="968" mass="108689">MATCTTMTAREPFPRTPTPRPSSTFPILTKRMSYQSLRSPVLTSPIGGMPFVNDFGSQDSPGWEHINVISPSTASHHSLYSDGEDHAFQSPRLALLTSNILGGHVHDTSDELNMLISPSAPVKLPGDELLYDVDSEARPDACFFHPSFQAGLNATKQEMKDISLAIWGCPASHQLGSDLHALKEWAKQLSEFEPSRSKTIGLIGDSGVGKSSVINSLLDQPYLASSSASLSTPIITEYRYRPAHDNEPFAIEVDYMTSDEIKELIEELLRSFRACYIPSFQDVDSPEERREIRVRSEVAWCTLQSMFRDQPIFTKELLLEYPTEADIPLLNILEKWASDSLARRPGGPDCPTWSSTGFTIDECTDKLEAFTADPVGDNVCALWPYVQVVRVYLRAAILRSGLVLVDCPALRNLNLARARATERYLRRCHEVFAVTTMENALSDAGVQDIIKRNSRHRPLRIICTKSEDINPRTVERNESDVSLQVRTWRQQIDALQKQAKRCEAQRRHGLPGALEEEVRSRDILQDMEFGLKKFLIERRNRQVATQLIDKYAADVQMGDLKVFCVSNHEYWEHRYDEQSRAESRLELSGIVNLRKYCHSIPAEAQFTAAVAFIEHDVPAFLGSLRQWAVGGTDEISKEKAEGIRHLMNELEEAAIKNLVLPSAQIQITKTNLNHEFASSIVLPIREHRSEWRNAALDASKEWSKWDANTYASFCRHHGTRTAVSTGSRNWNEELTYPMRLTLQSNWGFFQESVSDSRKELIDSIAAVFTNMTATLHPHIPDAPQALGNLVDNISARCGAMTQVVETGFDEILEGTAAVESDTLYGHATSYINTLMLPAYHACNAEPATPALSSAPGAEADQNRKHAITTHIASARIFPKLSTMIERHHRQFLHSAFDKMLVGVQKEVDAFVRDLGLVVSSSAEETESEASRFPEFAVRLRERLDGAGDVVQRVREVLGEVKREMRERE</sequence>
<keyword evidence="2" id="KW-1185">Reference proteome</keyword>